<sequence>MKKRIYTFLIVVSIGLLSNAIVAQIHITGNIEINMNSGVFKCNVNLSNMPKLKDYSILLNKGMNIKYFKDYNNDLIKYEGHYNGQMKGEAIEYVLKIDSTSTFKEINVSYLGAFPVYTNDYNEFDYKGVIAINNQTVRATEQTKWYPVVYDITNDKLINSYTYDLNISLIDGNTIFLNGSPPKKKSNARFVSKKAYPLFLFAGTYDFIENNGDYILNTDVTQENAKVIFENIEVIKNNYSKNLGIKFTDHIYLINHKAINKRKKGSSWGFNTYPAFAFTGLNFNKLIDENGTFYNHHFRYFGHEFGHNYFGNNVASGKLKWFWVESFAEYLSYNTIEDLIEKNYLKEVLTKQLSYLKSDDIYVPLNEIESTNQIGEKYRYVLAPLMLKCFEDRFGRVKMNLVIRSLLQYAKDETLTIEHFQKSAIKSGIDKEDYKAFEKNFITSKNFKQNIIEEIKKKL</sequence>
<comment type="caution">
    <text evidence="1">The sequence shown here is derived from an EMBL/GenBank/DDBJ whole genome shotgun (WGS) entry which is preliminary data.</text>
</comment>
<name>A0ABU5ZYT4_9FLAO</name>
<evidence type="ECO:0008006" key="3">
    <source>
        <dbReference type="Google" id="ProtNLM"/>
    </source>
</evidence>
<accession>A0ABU5ZYT4</accession>
<dbReference type="Proteomes" id="UP001327027">
    <property type="component" value="Unassembled WGS sequence"/>
</dbReference>
<keyword evidence="2" id="KW-1185">Reference proteome</keyword>
<reference evidence="1 2" key="1">
    <citation type="journal article" date="2013" name="Int. J. Syst. Evol. Microbiol.">
        <title>Aquimarina gracilis sp. nov., isolated from the gut microflora of a mussel, Mytilus coruscus, and emended description of Aquimarina spongiae.</title>
        <authorList>
            <person name="Park S.C."/>
            <person name="Choe H.N."/>
            <person name="Baik K.S."/>
            <person name="Seong C.N."/>
        </authorList>
    </citation>
    <scope>NUCLEOTIDE SEQUENCE [LARGE SCALE GENOMIC DNA]</scope>
    <source>
        <strain evidence="1 2">PSC32</strain>
    </source>
</reference>
<organism evidence="1 2">
    <name type="scientific">Aquimarina gracilis</name>
    <dbReference type="NCBI Taxonomy" id="874422"/>
    <lineage>
        <taxon>Bacteria</taxon>
        <taxon>Pseudomonadati</taxon>
        <taxon>Bacteroidota</taxon>
        <taxon>Flavobacteriia</taxon>
        <taxon>Flavobacteriales</taxon>
        <taxon>Flavobacteriaceae</taxon>
        <taxon>Aquimarina</taxon>
    </lineage>
</organism>
<gene>
    <name evidence="1" type="ORF">U6A24_16315</name>
</gene>
<evidence type="ECO:0000313" key="1">
    <source>
        <dbReference type="EMBL" id="MEB3347038.1"/>
    </source>
</evidence>
<proteinExistence type="predicted"/>
<evidence type="ECO:0000313" key="2">
    <source>
        <dbReference type="Proteomes" id="UP001327027"/>
    </source>
</evidence>
<dbReference type="RefSeq" id="WP_324181059.1">
    <property type="nucleotide sequence ID" value="NZ_BAABAW010000020.1"/>
</dbReference>
<dbReference type="Gene3D" id="1.10.390.10">
    <property type="entry name" value="Neutral Protease Domain 2"/>
    <property type="match status" value="1"/>
</dbReference>
<protein>
    <recommendedName>
        <fullName evidence="3">Peptidase M1 membrane alanine aminopeptidase domain-containing protein</fullName>
    </recommendedName>
</protein>
<dbReference type="SUPFAM" id="SSF55486">
    <property type="entry name" value="Metalloproteases ('zincins'), catalytic domain"/>
    <property type="match status" value="1"/>
</dbReference>
<dbReference type="InterPro" id="IPR027268">
    <property type="entry name" value="Peptidase_M4/M1_CTD_sf"/>
</dbReference>
<dbReference type="EMBL" id="JAYKLX010000007">
    <property type="protein sequence ID" value="MEB3347038.1"/>
    <property type="molecule type" value="Genomic_DNA"/>
</dbReference>